<dbReference type="AlphaFoldDB" id="A0A3N0BWA0"/>
<dbReference type="EMBL" id="RBED01000103">
    <property type="protein sequence ID" value="RNL53908.1"/>
    <property type="molecule type" value="Genomic_DNA"/>
</dbReference>
<reference evidence="1 2" key="1">
    <citation type="submission" date="2018-10" db="EMBL/GenBank/DDBJ databases">
        <title>Genome sequencing of Arthrobacter oryzae TNB02.</title>
        <authorList>
            <person name="Cho Y.-J."/>
            <person name="Cho A."/>
            <person name="Kim O.-S."/>
        </authorList>
    </citation>
    <scope>NUCLEOTIDE SEQUENCE [LARGE SCALE GENOMIC DNA]</scope>
    <source>
        <strain evidence="1 2">TNB02</strain>
    </source>
</reference>
<dbReference type="Pfam" id="PF19786">
    <property type="entry name" value="DUF6270"/>
    <property type="match status" value="1"/>
</dbReference>
<comment type="caution">
    <text evidence="1">The sequence shown here is derived from an EMBL/GenBank/DDBJ whole genome shotgun (WGS) entry which is preliminary data.</text>
</comment>
<evidence type="ECO:0000313" key="1">
    <source>
        <dbReference type="EMBL" id="RNL53908.1"/>
    </source>
</evidence>
<protein>
    <submittedName>
        <fullName evidence="1">Uncharacterized protein</fullName>
    </submittedName>
</protein>
<proteinExistence type="predicted"/>
<organism evidence="1 2">
    <name type="scientific">Arthrobacter oryzae</name>
    <dbReference type="NCBI Taxonomy" id="409290"/>
    <lineage>
        <taxon>Bacteria</taxon>
        <taxon>Bacillati</taxon>
        <taxon>Actinomycetota</taxon>
        <taxon>Actinomycetes</taxon>
        <taxon>Micrococcales</taxon>
        <taxon>Micrococcaceae</taxon>
        <taxon>Arthrobacter</taxon>
    </lineage>
</organism>
<dbReference type="OrthoDB" id="8421922at2"/>
<dbReference type="RefSeq" id="WP_123255598.1">
    <property type="nucleotide sequence ID" value="NZ_RBED01000103.1"/>
</dbReference>
<name>A0A3N0BWA0_9MICC</name>
<evidence type="ECO:0000313" key="2">
    <source>
        <dbReference type="Proteomes" id="UP000273807"/>
    </source>
</evidence>
<dbReference type="Proteomes" id="UP000273807">
    <property type="component" value="Unassembled WGS sequence"/>
</dbReference>
<accession>A0A3N0BWA0</accession>
<keyword evidence="2" id="KW-1185">Reference proteome</keyword>
<gene>
    <name evidence="1" type="ORF">D7003_11565</name>
</gene>
<sequence>MSSEIFMYGSYVTRDCLSSLGEFGFELSRYVARQSVISAMAGVSGRFENMNQISLDSPFQMRSLMGDLNGSLLSELSQVVSNSTYVLMDLIDERGGIWVDDLGRTATNSLELTKSGILNGWEAGRQLIRFGTDQHFALWASSVDKLVLELSSQGIGNRVSIIKTLWAEESIEGDIFPFNDSKLDPGHMNCLYRRYYAYIDDATPFHLLAVPNEQCLTTRRHQWGMAPYHYIPECYEHIAKVVYQRMEILDAEHSK</sequence>
<dbReference type="InterPro" id="IPR046237">
    <property type="entry name" value="DUF6270"/>
</dbReference>